<protein>
    <submittedName>
        <fullName evidence="1">Uncharacterized protein</fullName>
    </submittedName>
</protein>
<dbReference type="RefSeq" id="WP_102305698.1">
    <property type="nucleotide sequence ID" value="NZ_CP170591.1"/>
</dbReference>
<gene>
    <name evidence="1" type="ORF">BCS90_23070</name>
</gene>
<dbReference type="AlphaFoldDB" id="A0A7Z1S1H6"/>
<reference evidence="1" key="1">
    <citation type="submission" date="2016-07" db="EMBL/GenBank/DDBJ databases">
        <authorList>
            <person name="Kauffman K."/>
            <person name="Arevalo P."/>
            <person name="Polz M.F."/>
        </authorList>
    </citation>
    <scope>NUCLEOTIDE SEQUENCE</scope>
    <source>
        <strain evidence="1">10N.222.46.E12</strain>
    </source>
</reference>
<name>A0A7Z1S1H6_9VIBR</name>
<dbReference type="EMBL" id="MDBS01000044">
    <property type="protein sequence ID" value="PMP26717.1"/>
    <property type="molecule type" value="Genomic_DNA"/>
</dbReference>
<comment type="caution">
    <text evidence="1">The sequence shown here is derived from an EMBL/GenBank/DDBJ whole genome shotgun (WGS) entry which is preliminary data.</text>
</comment>
<accession>A0A7Z1S1H6</accession>
<evidence type="ECO:0000313" key="1">
    <source>
        <dbReference type="EMBL" id="PMP26717.1"/>
    </source>
</evidence>
<sequence length="118" mass="13523">MKQLFLVVTHAEGGEPESYLVHATDEDMAWDRLLHWLETNQLLDGTTEQYLDHCKLLDDMQRAAVEAPDEVCQFDATYEALDFEFLEVFARESLPDVEAAVLSSLMEKLKAAHEARYC</sequence>
<reference evidence="1" key="2">
    <citation type="journal article" date="2018" name="Nature">
        <title>A major lineage of non-tailed dsDNA viruses as unrecognized killers of marine bacteria.</title>
        <authorList>
            <person name="Kauffman K.M."/>
            <person name="Hussain F.A."/>
            <person name="Yang J."/>
            <person name="Arevalo P."/>
            <person name="Brown J.M."/>
            <person name="Chang W.K."/>
            <person name="VanInsberghe D."/>
            <person name="Elsherbini J."/>
            <person name="Sharma R.S."/>
            <person name="Cutler M.B."/>
            <person name="Kelly L."/>
            <person name="Polz M.F."/>
        </authorList>
    </citation>
    <scope>NUCLEOTIDE SEQUENCE</scope>
    <source>
        <strain evidence="1">10N.222.46.E12</strain>
    </source>
</reference>
<proteinExistence type="predicted"/>
<organism evidence="1">
    <name type="scientific">Vibrio cyclitrophicus</name>
    <dbReference type="NCBI Taxonomy" id="47951"/>
    <lineage>
        <taxon>Bacteria</taxon>
        <taxon>Pseudomonadati</taxon>
        <taxon>Pseudomonadota</taxon>
        <taxon>Gammaproteobacteria</taxon>
        <taxon>Vibrionales</taxon>
        <taxon>Vibrionaceae</taxon>
        <taxon>Vibrio</taxon>
    </lineage>
</organism>